<organism evidence="1 2">
    <name type="scientific">Podospora aff. communis PSN243</name>
    <dbReference type="NCBI Taxonomy" id="3040156"/>
    <lineage>
        <taxon>Eukaryota</taxon>
        <taxon>Fungi</taxon>
        <taxon>Dikarya</taxon>
        <taxon>Ascomycota</taxon>
        <taxon>Pezizomycotina</taxon>
        <taxon>Sordariomycetes</taxon>
        <taxon>Sordariomycetidae</taxon>
        <taxon>Sordariales</taxon>
        <taxon>Podosporaceae</taxon>
        <taxon>Podospora</taxon>
    </lineage>
</organism>
<protein>
    <submittedName>
        <fullName evidence="1">Uncharacterized protein</fullName>
    </submittedName>
</protein>
<name>A0AAV9GY88_9PEZI</name>
<evidence type="ECO:0000313" key="2">
    <source>
        <dbReference type="Proteomes" id="UP001321760"/>
    </source>
</evidence>
<reference evidence="1" key="1">
    <citation type="journal article" date="2023" name="Mol. Phylogenet. Evol.">
        <title>Genome-scale phylogeny and comparative genomics of the fungal order Sordariales.</title>
        <authorList>
            <person name="Hensen N."/>
            <person name="Bonometti L."/>
            <person name="Westerberg I."/>
            <person name="Brannstrom I.O."/>
            <person name="Guillou S."/>
            <person name="Cros-Aarteil S."/>
            <person name="Calhoun S."/>
            <person name="Haridas S."/>
            <person name="Kuo A."/>
            <person name="Mondo S."/>
            <person name="Pangilinan J."/>
            <person name="Riley R."/>
            <person name="LaButti K."/>
            <person name="Andreopoulos B."/>
            <person name="Lipzen A."/>
            <person name="Chen C."/>
            <person name="Yan M."/>
            <person name="Daum C."/>
            <person name="Ng V."/>
            <person name="Clum A."/>
            <person name="Steindorff A."/>
            <person name="Ohm R.A."/>
            <person name="Martin F."/>
            <person name="Silar P."/>
            <person name="Natvig D.O."/>
            <person name="Lalanne C."/>
            <person name="Gautier V."/>
            <person name="Ament-Velasquez S.L."/>
            <person name="Kruys A."/>
            <person name="Hutchinson M.I."/>
            <person name="Powell A.J."/>
            <person name="Barry K."/>
            <person name="Miller A.N."/>
            <person name="Grigoriev I.V."/>
            <person name="Debuchy R."/>
            <person name="Gladieux P."/>
            <person name="Hiltunen Thoren M."/>
            <person name="Johannesson H."/>
        </authorList>
    </citation>
    <scope>NUCLEOTIDE SEQUENCE</scope>
    <source>
        <strain evidence="1">PSN243</strain>
    </source>
</reference>
<gene>
    <name evidence="1" type="ORF">QBC34DRAFT_398052</name>
</gene>
<reference evidence="1" key="2">
    <citation type="submission" date="2023-05" db="EMBL/GenBank/DDBJ databases">
        <authorList>
            <consortium name="Lawrence Berkeley National Laboratory"/>
            <person name="Steindorff A."/>
            <person name="Hensen N."/>
            <person name="Bonometti L."/>
            <person name="Westerberg I."/>
            <person name="Brannstrom I.O."/>
            <person name="Guillou S."/>
            <person name="Cros-Aarteil S."/>
            <person name="Calhoun S."/>
            <person name="Haridas S."/>
            <person name="Kuo A."/>
            <person name="Mondo S."/>
            <person name="Pangilinan J."/>
            <person name="Riley R."/>
            <person name="Labutti K."/>
            <person name="Andreopoulos B."/>
            <person name="Lipzen A."/>
            <person name="Chen C."/>
            <person name="Yanf M."/>
            <person name="Daum C."/>
            <person name="Ng V."/>
            <person name="Clum A."/>
            <person name="Ohm R."/>
            <person name="Martin F."/>
            <person name="Silar P."/>
            <person name="Natvig D."/>
            <person name="Lalanne C."/>
            <person name="Gautier V."/>
            <person name="Ament-Velasquez S.L."/>
            <person name="Kruys A."/>
            <person name="Hutchinson M.I."/>
            <person name="Powell A.J."/>
            <person name="Barry K."/>
            <person name="Miller A.N."/>
            <person name="Grigoriev I.V."/>
            <person name="Debuchy R."/>
            <person name="Gladieux P."/>
            <person name="Thoren M.H."/>
            <person name="Johannesson H."/>
        </authorList>
    </citation>
    <scope>NUCLEOTIDE SEQUENCE</scope>
    <source>
        <strain evidence="1">PSN243</strain>
    </source>
</reference>
<sequence length="102" mass="11245">MLRARFPIPAMFRSVLSFSPDLPLTSASAQSMAPSTVPTTNNKVNIKIQILVMHALLYLGNPFTARGSRQRRSLERPGCLLHTQPWSTQLGSVRISNPSPSE</sequence>
<evidence type="ECO:0000313" key="1">
    <source>
        <dbReference type="EMBL" id="KAK4452675.1"/>
    </source>
</evidence>
<dbReference type="Proteomes" id="UP001321760">
    <property type="component" value="Unassembled WGS sequence"/>
</dbReference>
<dbReference type="EMBL" id="MU865923">
    <property type="protein sequence ID" value="KAK4452675.1"/>
    <property type="molecule type" value="Genomic_DNA"/>
</dbReference>
<comment type="caution">
    <text evidence="1">The sequence shown here is derived from an EMBL/GenBank/DDBJ whole genome shotgun (WGS) entry which is preliminary data.</text>
</comment>
<proteinExistence type="predicted"/>
<dbReference type="AlphaFoldDB" id="A0AAV9GY88"/>
<keyword evidence="2" id="KW-1185">Reference proteome</keyword>
<accession>A0AAV9GY88</accession>